<keyword evidence="2" id="KW-1133">Transmembrane helix</keyword>
<feature type="compositionally biased region" description="Basic and acidic residues" evidence="1">
    <location>
        <begin position="122"/>
        <end position="141"/>
    </location>
</feature>
<dbReference type="AlphaFoldDB" id="A0A4P6DV34"/>
<feature type="compositionally biased region" description="Low complexity" evidence="1">
    <location>
        <begin position="49"/>
        <end position="61"/>
    </location>
</feature>
<name>A0A4P6DV34_9BIFI</name>
<reference evidence="4 5" key="1">
    <citation type="submission" date="2019-01" db="EMBL/GenBank/DDBJ databases">
        <title>Complete genome sequence of Bifidobacterium gallinarum CACC 514.</title>
        <authorList>
            <person name="Jung M."/>
        </authorList>
    </citation>
    <scope>NUCLEOTIDE SEQUENCE [LARGE SCALE GENOMIC DNA]</scope>
    <source>
        <strain evidence="4 5">CACC 514</strain>
    </source>
</reference>
<dbReference type="SUPFAM" id="SSF47781">
    <property type="entry name" value="RuvA domain 2-like"/>
    <property type="match status" value="1"/>
</dbReference>
<keyword evidence="2" id="KW-0812">Transmembrane</keyword>
<dbReference type="EMBL" id="CP035464">
    <property type="protein sequence ID" value="QAY33047.1"/>
    <property type="molecule type" value="Genomic_DNA"/>
</dbReference>
<dbReference type="PANTHER" id="PTHR21180">
    <property type="entry name" value="ENDONUCLEASE/EXONUCLEASE/PHOSPHATASE FAMILY DOMAIN-CONTAINING PROTEIN 1"/>
    <property type="match status" value="1"/>
</dbReference>
<dbReference type="PANTHER" id="PTHR21180:SF32">
    <property type="entry name" value="ENDONUCLEASE_EXONUCLEASE_PHOSPHATASE FAMILY DOMAIN-CONTAINING PROTEIN 1"/>
    <property type="match status" value="1"/>
</dbReference>
<feature type="domain" description="Helix-hairpin-helix DNA-binding motif class 1" evidence="3">
    <location>
        <begin position="208"/>
        <end position="227"/>
    </location>
</feature>
<dbReference type="NCBIfam" id="TIGR00426">
    <property type="entry name" value="competence protein ComEA helix-hairpin-helix repeat region"/>
    <property type="match status" value="1"/>
</dbReference>
<gene>
    <name evidence="4" type="ORF">ESN35_06250</name>
</gene>
<protein>
    <submittedName>
        <fullName evidence="4">Helix-hairpin-helix domain-containing protein</fullName>
    </submittedName>
</protein>
<dbReference type="InterPro" id="IPR004509">
    <property type="entry name" value="Competence_ComEA_HhH"/>
</dbReference>
<keyword evidence="2" id="KW-0472">Membrane</keyword>
<dbReference type="Pfam" id="PF12836">
    <property type="entry name" value="HHH_3"/>
    <property type="match status" value="1"/>
</dbReference>
<dbReference type="InterPro" id="IPR003583">
    <property type="entry name" value="Hlx-hairpin-Hlx_DNA-bd_motif"/>
</dbReference>
<organism evidence="4 5">
    <name type="scientific">Bifidobacterium pullorum subsp. gallinarum</name>
    <dbReference type="NCBI Taxonomy" id="78344"/>
    <lineage>
        <taxon>Bacteria</taxon>
        <taxon>Bacillati</taxon>
        <taxon>Actinomycetota</taxon>
        <taxon>Actinomycetes</taxon>
        <taxon>Bifidobacteriales</taxon>
        <taxon>Bifidobacteriaceae</taxon>
        <taxon>Bifidobacterium</taxon>
    </lineage>
</organism>
<dbReference type="GO" id="GO:0006281">
    <property type="term" value="P:DNA repair"/>
    <property type="evidence" value="ECO:0007669"/>
    <property type="project" value="InterPro"/>
</dbReference>
<dbReference type="KEGG" id="bgx:ESN35_06250"/>
<feature type="domain" description="Helix-hairpin-helix DNA-binding motif class 1" evidence="3">
    <location>
        <begin position="238"/>
        <end position="257"/>
    </location>
</feature>
<feature type="region of interest" description="Disordered" evidence="1">
    <location>
        <begin position="122"/>
        <end position="196"/>
    </location>
</feature>
<feature type="transmembrane region" description="Helical" evidence="2">
    <location>
        <begin position="88"/>
        <end position="109"/>
    </location>
</feature>
<feature type="compositionally biased region" description="Low complexity" evidence="1">
    <location>
        <begin position="167"/>
        <end position="177"/>
    </location>
</feature>
<evidence type="ECO:0000256" key="1">
    <source>
        <dbReference type="SAM" id="MobiDB-lite"/>
    </source>
</evidence>
<sequence>MRRTDADISPAMGRLDALEPRERLLSPPRPPSCPQPDAVRGIAREQAHGTGRVRLTGLTGVQPTDRLDDDELTSRFRRDRPRLTVKPVHALIVVLLLCCALSTSLTLLVRQSLHYAAYREQEASIERRDRSSDAAQERAFGEETSGDGASASGNGESQDVASDDLSGESSDASSGGAQTPEPSDPDAGGAAPGIDEQGRIDLNTASLEQLDTITGIGPAIAQRILDYRSQVGRFSSVDQLLEVSGIGPKTLERMRDQVVVR</sequence>
<dbReference type="RefSeq" id="WP_129237488.1">
    <property type="nucleotide sequence ID" value="NZ_CP035464.1"/>
</dbReference>
<dbReference type="Proteomes" id="UP000293589">
    <property type="component" value="Chromosome"/>
</dbReference>
<dbReference type="GO" id="GO:0003677">
    <property type="term" value="F:DNA binding"/>
    <property type="evidence" value="ECO:0007669"/>
    <property type="project" value="InterPro"/>
</dbReference>
<feature type="compositionally biased region" description="Polar residues" evidence="1">
    <location>
        <begin position="151"/>
        <end position="160"/>
    </location>
</feature>
<dbReference type="Gene3D" id="1.10.150.320">
    <property type="entry name" value="Photosystem II 12 kDa extrinsic protein"/>
    <property type="match status" value="1"/>
</dbReference>
<evidence type="ECO:0000259" key="3">
    <source>
        <dbReference type="SMART" id="SM00278"/>
    </source>
</evidence>
<accession>A0A4P6DV34</accession>
<proteinExistence type="predicted"/>
<evidence type="ECO:0000256" key="2">
    <source>
        <dbReference type="SAM" id="Phobius"/>
    </source>
</evidence>
<dbReference type="InterPro" id="IPR010994">
    <property type="entry name" value="RuvA_2-like"/>
</dbReference>
<dbReference type="InterPro" id="IPR051675">
    <property type="entry name" value="Endo/Exo/Phosphatase_dom_1"/>
</dbReference>
<dbReference type="STRING" id="78344.BIGA_0203"/>
<dbReference type="SMART" id="SM00278">
    <property type="entry name" value="HhH1"/>
    <property type="match status" value="2"/>
</dbReference>
<dbReference type="GO" id="GO:0015628">
    <property type="term" value="P:protein secretion by the type II secretion system"/>
    <property type="evidence" value="ECO:0007669"/>
    <property type="project" value="TreeGrafter"/>
</dbReference>
<evidence type="ECO:0000313" key="4">
    <source>
        <dbReference type="EMBL" id="QAY33047.1"/>
    </source>
</evidence>
<evidence type="ECO:0000313" key="5">
    <source>
        <dbReference type="Proteomes" id="UP000293589"/>
    </source>
</evidence>
<feature type="region of interest" description="Disordered" evidence="1">
    <location>
        <begin position="1"/>
        <end position="67"/>
    </location>
</feature>
<dbReference type="GO" id="GO:0015627">
    <property type="term" value="C:type II protein secretion system complex"/>
    <property type="evidence" value="ECO:0007669"/>
    <property type="project" value="TreeGrafter"/>
</dbReference>